<proteinExistence type="predicted"/>
<protein>
    <submittedName>
        <fullName evidence="2">Uncharacterized protein</fullName>
    </submittedName>
</protein>
<dbReference type="Proteomes" id="UP000292085">
    <property type="component" value="Unassembled WGS sequence"/>
</dbReference>
<comment type="caution">
    <text evidence="2">The sequence shown here is derived from an EMBL/GenBank/DDBJ whole genome shotgun (WGS) entry which is preliminary data.</text>
</comment>
<dbReference type="AlphaFoldDB" id="A0A4Q6Y601"/>
<evidence type="ECO:0000313" key="3">
    <source>
        <dbReference type="Proteomes" id="UP000292085"/>
    </source>
</evidence>
<keyword evidence="3" id="KW-1185">Reference proteome</keyword>
<sequence length="216" mass="23920">MLFLAVFLFTPVLMAAIVGVIFLHGTASNYGVAAALNEVSVVVLVVAFPLFQRGMYRWSWHLDRRRALGTLSPGEQPQYGSEATEPPPLIAWPMRLRIRHAAMTLAAMLGLTALFLPFGNQVRFAFFIGRHSYGSATAGSLDDALFGWIPMILMVGLLVLLTYRQMQRRNDGMLDGGEQLLLRSELNWLTGFVMAFTTEVILCHMTGGMAIISLRV</sequence>
<keyword evidence="1" id="KW-0812">Transmembrane</keyword>
<organism evidence="2 3">
    <name type="scientific">Sphingomonas populi</name>
    <dbReference type="NCBI Taxonomy" id="2484750"/>
    <lineage>
        <taxon>Bacteria</taxon>
        <taxon>Pseudomonadati</taxon>
        <taxon>Pseudomonadota</taxon>
        <taxon>Alphaproteobacteria</taxon>
        <taxon>Sphingomonadales</taxon>
        <taxon>Sphingomonadaceae</taxon>
        <taxon>Sphingomonas</taxon>
    </lineage>
</organism>
<feature type="transmembrane region" description="Helical" evidence="1">
    <location>
        <begin position="31"/>
        <end position="51"/>
    </location>
</feature>
<feature type="transmembrane region" description="Helical" evidence="1">
    <location>
        <begin position="145"/>
        <end position="163"/>
    </location>
</feature>
<keyword evidence="1" id="KW-1133">Transmembrane helix</keyword>
<accession>A0A4Q6Y601</accession>
<dbReference type="OrthoDB" id="7206406at2"/>
<keyword evidence="1" id="KW-0472">Membrane</keyword>
<evidence type="ECO:0000313" key="2">
    <source>
        <dbReference type="EMBL" id="RZF64626.1"/>
    </source>
</evidence>
<reference evidence="2 3" key="1">
    <citation type="submission" date="2019-02" db="EMBL/GenBank/DDBJ databases">
        <authorList>
            <person name="Li Y."/>
        </authorList>
    </citation>
    <scope>NUCLEOTIDE SEQUENCE [LARGE SCALE GENOMIC DNA]</scope>
    <source>
        <strain evidence="2 3">3-7</strain>
    </source>
</reference>
<feature type="transmembrane region" description="Helical" evidence="1">
    <location>
        <begin position="101"/>
        <end position="119"/>
    </location>
</feature>
<name>A0A4Q6Y601_9SPHN</name>
<feature type="transmembrane region" description="Helical" evidence="1">
    <location>
        <begin position="188"/>
        <end position="212"/>
    </location>
</feature>
<dbReference type="EMBL" id="SGIS01000012">
    <property type="protein sequence ID" value="RZF64626.1"/>
    <property type="molecule type" value="Genomic_DNA"/>
</dbReference>
<evidence type="ECO:0000256" key="1">
    <source>
        <dbReference type="SAM" id="Phobius"/>
    </source>
</evidence>
<gene>
    <name evidence="2" type="ORF">EWE75_09505</name>
</gene>
<dbReference type="RefSeq" id="WP_130156796.1">
    <property type="nucleotide sequence ID" value="NZ_SGIS01000012.1"/>
</dbReference>